<protein>
    <submittedName>
        <fullName evidence="3">Glycosyl transferase</fullName>
    </submittedName>
</protein>
<feature type="domain" description="Glycosyltransferase subfamily 4-like N-terminal" evidence="2">
    <location>
        <begin position="18"/>
        <end position="185"/>
    </location>
</feature>
<dbReference type="OrthoDB" id="132546at2157"/>
<feature type="domain" description="Glycosyl transferase family 1" evidence="1">
    <location>
        <begin position="193"/>
        <end position="351"/>
    </location>
</feature>
<dbReference type="AlphaFoldDB" id="A0A142CSM9"/>
<name>A0A142CSM9_9EURY</name>
<proteinExistence type="predicted"/>
<accession>A0A142CSM9</accession>
<organism evidence="3 4">
    <name type="scientific">Thermococcus peptonophilus</name>
    <dbReference type="NCBI Taxonomy" id="53952"/>
    <lineage>
        <taxon>Archaea</taxon>
        <taxon>Methanobacteriati</taxon>
        <taxon>Methanobacteriota</taxon>
        <taxon>Thermococci</taxon>
        <taxon>Thermococcales</taxon>
        <taxon>Thermococcaceae</taxon>
        <taxon>Thermococcus</taxon>
    </lineage>
</organism>
<dbReference type="KEGG" id="tpep:A0127_00635"/>
<dbReference type="EMBL" id="CP014750">
    <property type="protein sequence ID" value="AMQ17781.1"/>
    <property type="molecule type" value="Genomic_DNA"/>
</dbReference>
<dbReference type="Pfam" id="PF13439">
    <property type="entry name" value="Glyco_transf_4"/>
    <property type="match status" value="1"/>
</dbReference>
<dbReference type="InterPro" id="IPR028098">
    <property type="entry name" value="Glyco_trans_4-like_N"/>
</dbReference>
<dbReference type="Proteomes" id="UP000073604">
    <property type="component" value="Chromosome"/>
</dbReference>
<dbReference type="CDD" id="cd03801">
    <property type="entry name" value="GT4_PimA-like"/>
    <property type="match status" value="1"/>
</dbReference>
<reference evidence="4" key="1">
    <citation type="submission" date="2016-03" db="EMBL/GenBank/DDBJ databases">
        <authorList>
            <person name="Oger P.M."/>
        </authorList>
    </citation>
    <scope>NUCLEOTIDE SEQUENCE [LARGE SCALE GENOMIC DNA]</scope>
    <source>
        <strain evidence="4">OG-1</strain>
    </source>
</reference>
<sequence length="387" mass="42749">METLKIALVSDWYYPKLGGVAVHMHDLALYLREKGHEVDIITNDRKTGKEEELRELGIGLVKVPGKIFPSASLNISAFAKGYGLLEPLIQDYDVVHGHHAFTPLSLKAAMAARKLGKGSVVTTHSINYENSSVIRALSKMSYPYYRYHLKCPHRIIAVSKAAREFIKRFTRVPVRIVPNGVNIKRFDIPVGKEEAKELLNLNRKVVLYVGRLEPRKGVGTLISAMKEVDATLLVAGSGSMLPVLRNKAKLLGISHRVKFLGTVSYSILPLYYRASDVFVLPSLSEAFGIVLLEAMASGTPIVGTKVGGIPEIVDGCGILVPPGNARALSSAINEILNNQNLEKKLGKLGKRRVERVYDWRVVVKSVERVYREAMEEAEKDGSGYPHV</sequence>
<dbReference type="Gene3D" id="3.40.50.2000">
    <property type="entry name" value="Glycogen Phosphorylase B"/>
    <property type="match status" value="2"/>
</dbReference>
<dbReference type="Pfam" id="PF00534">
    <property type="entry name" value="Glycos_transf_1"/>
    <property type="match status" value="1"/>
</dbReference>
<dbReference type="RefSeq" id="WP_062386540.1">
    <property type="nucleotide sequence ID" value="NZ_CP014750.1"/>
</dbReference>
<dbReference type="PANTHER" id="PTHR45947:SF3">
    <property type="entry name" value="SULFOQUINOVOSYL TRANSFERASE SQD2"/>
    <property type="match status" value="1"/>
</dbReference>
<dbReference type="PANTHER" id="PTHR45947">
    <property type="entry name" value="SULFOQUINOVOSYL TRANSFERASE SQD2"/>
    <property type="match status" value="1"/>
</dbReference>
<keyword evidence="4" id="KW-1185">Reference proteome</keyword>
<dbReference type="InterPro" id="IPR001296">
    <property type="entry name" value="Glyco_trans_1"/>
</dbReference>
<evidence type="ECO:0000313" key="3">
    <source>
        <dbReference type="EMBL" id="AMQ17781.1"/>
    </source>
</evidence>
<dbReference type="SUPFAM" id="SSF53756">
    <property type="entry name" value="UDP-Glycosyltransferase/glycogen phosphorylase"/>
    <property type="match status" value="1"/>
</dbReference>
<dbReference type="STRING" id="53952.A0127_00635"/>
<evidence type="ECO:0000313" key="4">
    <source>
        <dbReference type="Proteomes" id="UP000073604"/>
    </source>
</evidence>
<evidence type="ECO:0000259" key="2">
    <source>
        <dbReference type="Pfam" id="PF13439"/>
    </source>
</evidence>
<keyword evidence="3" id="KW-0808">Transferase</keyword>
<dbReference type="InterPro" id="IPR050194">
    <property type="entry name" value="Glycosyltransferase_grp1"/>
</dbReference>
<dbReference type="GeneID" id="27139007"/>
<evidence type="ECO:0000259" key="1">
    <source>
        <dbReference type="Pfam" id="PF00534"/>
    </source>
</evidence>
<gene>
    <name evidence="3" type="ORF">A0127_00635</name>
</gene>
<dbReference type="GO" id="GO:0016757">
    <property type="term" value="F:glycosyltransferase activity"/>
    <property type="evidence" value="ECO:0007669"/>
    <property type="project" value="InterPro"/>
</dbReference>